<dbReference type="RefSeq" id="WP_377732050.1">
    <property type="nucleotide sequence ID" value="NZ_JBHSRI010000002.1"/>
</dbReference>
<dbReference type="Proteomes" id="UP001596170">
    <property type="component" value="Unassembled WGS sequence"/>
</dbReference>
<reference evidence="2" key="1">
    <citation type="journal article" date="2019" name="Int. J. Syst. Evol. Microbiol.">
        <title>The Global Catalogue of Microorganisms (GCM) 10K type strain sequencing project: providing services to taxonomists for standard genome sequencing and annotation.</title>
        <authorList>
            <consortium name="The Broad Institute Genomics Platform"/>
            <consortium name="The Broad Institute Genome Sequencing Center for Infectious Disease"/>
            <person name="Wu L."/>
            <person name="Ma J."/>
        </authorList>
    </citation>
    <scope>NUCLEOTIDE SEQUENCE [LARGE SCALE GENOMIC DNA]</scope>
    <source>
        <strain evidence="2">CCUG 54527</strain>
    </source>
</reference>
<keyword evidence="2" id="KW-1185">Reference proteome</keyword>
<name>A0ABW1L1G6_9BACL</name>
<comment type="caution">
    <text evidence="1">The sequence shown here is derived from an EMBL/GenBank/DDBJ whole genome shotgun (WGS) entry which is preliminary data.</text>
</comment>
<sequence>MDLKVSGGSVGKMGCQVGKFARKLESGLMVGFLNQFLDFTVWT</sequence>
<dbReference type="EMBL" id="JBHSRI010000002">
    <property type="protein sequence ID" value="MFC6038050.1"/>
    <property type="molecule type" value="Genomic_DNA"/>
</dbReference>
<evidence type="ECO:0000313" key="2">
    <source>
        <dbReference type="Proteomes" id="UP001596170"/>
    </source>
</evidence>
<evidence type="ECO:0000313" key="1">
    <source>
        <dbReference type="EMBL" id="MFC6038050.1"/>
    </source>
</evidence>
<protein>
    <submittedName>
        <fullName evidence="1">Uncharacterized protein</fullName>
    </submittedName>
</protein>
<gene>
    <name evidence="1" type="ORF">ACFPYN_01155</name>
</gene>
<proteinExistence type="predicted"/>
<accession>A0ABW1L1G6</accession>
<organism evidence="1 2">
    <name type="scientific">Paenisporosarcina macmurdoensis</name>
    <dbReference type="NCBI Taxonomy" id="212659"/>
    <lineage>
        <taxon>Bacteria</taxon>
        <taxon>Bacillati</taxon>
        <taxon>Bacillota</taxon>
        <taxon>Bacilli</taxon>
        <taxon>Bacillales</taxon>
        <taxon>Caryophanaceae</taxon>
        <taxon>Paenisporosarcina</taxon>
    </lineage>
</organism>